<proteinExistence type="predicted"/>
<organism evidence="1 2">
    <name type="scientific">Clavelina lepadiformis</name>
    <name type="common">Light-bulb sea squirt</name>
    <name type="synonym">Ascidia lepadiformis</name>
    <dbReference type="NCBI Taxonomy" id="159417"/>
    <lineage>
        <taxon>Eukaryota</taxon>
        <taxon>Metazoa</taxon>
        <taxon>Chordata</taxon>
        <taxon>Tunicata</taxon>
        <taxon>Ascidiacea</taxon>
        <taxon>Aplousobranchia</taxon>
        <taxon>Clavelinidae</taxon>
        <taxon>Clavelina</taxon>
    </lineage>
</organism>
<dbReference type="Proteomes" id="UP001642483">
    <property type="component" value="Unassembled WGS sequence"/>
</dbReference>
<dbReference type="EMBL" id="CAWYQH010000098">
    <property type="protein sequence ID" value="CAK8684619.1"/>
    <property type="molecule type" value="Genomic_DNA"/>
</dbReference>
<keyword evidence="2" id="KW-1185">Reference proteome</keyword>
<name>A0ABP0G1C5_CLALP</name>
<comment type="caution">
    <text evidence="1">The sequence shown here is derived from an EMBL/GenBank/DDBJ whole genome shotgun (WGS) entry which is preliminary data.</text>
</comment>
<sequence length="161" mass="18699">MKDKLFYYRAVFDYESSFSTSSLPKSGPRTTFLNRHVAMVVGVQTNFPGFSEFQCSIGEPEQFVQQKLEYLEKASAQAYQLLNRKFSFVYEFLEGRLIDLEDDKRKKHPLGKLLVEFDAYLKCLPVCTLNGGRYDVLLSDETSHKSTHVLFQDTVCREKRK</sequence>
<protein>
    <submittedName>
        <fullName evidence="1">Uncharacterized protein</fullName>
    </submittedName>
</protein>
<reference evidence="1 2" key="1">
    <citation type="submission" date="2024-02" db="EMBL/GenBank/DDBJ databases">
        <authorList>
            <person name="Daric V."/>
            <person name="Darras S."/>
        </authorList>
    </citation>
    <scope>NUCLEOTIDE SEQUENCE [LARGE SCALE GENOMIC DNA]</scope>
</reference>
<evidence type="ECO:0000313" key="1">
    <source>
        <dbReference type="EMBL" id="CAK8684619.1"/>
    </source>
</evidence>
<gene>
    <name evidence="1" type="ORF">CVLEPA_LOCUS15604</name>
</gene>
<accession>A0ABP0G1C5</accession>
<evidence type="ECO:0000313" key="2">
    <source>
        <dbReference type="Proteomes" id="UP001642483"/>
    </source>
</evidence>